<dbReference type="Proteomes" id="UP000034368">
    <property type="component" value="Unassembled WGS sequence"/>
</dbReference>
<name>A0A0G1L370_9BACT</name>
<gene>
    <name evidence="1" type="ORF">UW90_C0002G0050</name>
</gene>
<reference evidence="1 2" key="1">
    <citation type="journal article" date="2015" name="Nature">
        <title>rRNA introns, odd ribosomes, and small enigmatic genomes across a large radiation of phyla.</title>
        <authorList>
            <person name="Brown C.T."/>
            <person name="Hug L.A."/>
            <person name="Thomas B.C."/>
            <person name="Sharon I."/>
            <person name="Castelle C.J."/>
            <person name="Singh A."/>
            <person name="Wilkins M.J."/>
            <person name="Williams K.H."/>
            <person name="Banfield J.F."/>
        </authorList>
    </citation>
    <scope>NUCLEOTIDE SEQUENCE [LARGE SCALE GENOMIC DNA]</scope>
</reference>
<proteinExistence type="predicted"/>
<organism evidence="1 2">
    <name type="scientific">Candidatus Yanofskybacteria bacterium GW2011_GWB1_45_11</name>
    <dbReference type="NCBI Taxonomy" id="1619026"/>
    <lineage>
        <taxon>Bacteria</taxon>
        <taxon>Candidatus Yanofskyibacteriota</taxon>
    </lineage>
</organism>
<dbReference type="AlphaFoldDB" id="A0A0G1L370"/>
<evidence type="ECO:0000313" key="2">
    <source>
        <dbReference type="Proteomes" id="UP000034368"/>
    </source>
</evidence>
<protein>
    <submittedName>
        <fullName evidence="1">Uncharacterized protein</fullName>
    </submittedName>
</protein>
<sequence length="66" mass="7192">MNKSKRPVIRAFLHPCLEVEPPSGSVVGGYVYLAQLLIGAGELIILREDNFGREGQRLTAAINLVT</sequence>
<dbReference type="EMBL" id="LCKD01000002">
    <property type="protein sequence ID" value="KKT90401.1"/>
    <property type="molecule type" value="Genomic_DNA"/>
</dbReference>
<accession>A0A0G1L370</accession>
<evidence type="ECO:0000313" key="1">
    <source>
        <dbReference type="EMBL" id="KKT90401.1"/>
    </source>
</evidence>
<feature type="non-terminal residue" evidence="1">
    <location>
        <position position="1"/>
    </location>
</feature>
<comment type="caution">
    <text evidence="1">The sequence shown here is derived from an EMBL/GenBank/DDBJ whole genome shotgun (WGS) entry which is preliminary data.</text>
</comment>